<gene>
    <name evidence="1" type="ORF">ALP29_200281</name>
</gene>
<sequence length="91" mass="10264">MFAVELFINVVVIHQRYAGVLPDQIQLSTFLRATRQAAAQAAGDLNVITLCTQVLRSEFRQNGLFGEHPRSDAQQRLIRRLGKCRKQQGKA</sequence>
<proteinExistence type="predicted"/>
<organism evidence="1 2">
    <name type="scientific">Pseudomonas syringae pv. avii</name>
    <dbReference type="NCBI Taxonomy" id="663959"/>
    <lineage>
        <taxon>Bacteria</taxon>
        <taxon>Pseudomonadati</taxon>
        <taxon>Pseudomonadota</taxon>
        <taxon>Gammaproteobacteria</taxon>
        <taxon>Pseudomonadales</taxon>
        <taxon>Pseudomonadaceae</taxon>
        <taxon>Pseudomonas</taxon>
        <taxon>Pseudomonas syringae</taxon>
    </lineage>
</organism>
<dbReference type="EMBL" id="RBUA01000280">
    <property type="protein sequence ID" value="RMU63483.1"/>
    <property type="molecule type" value="Genomic_DNA"/>
</dbReference>
<dbReference type="Proteomes" id="UP000280395">
    <property type="component" value="Unassembled WGS sequence"/>
</dbReference>
<dbReference type="AlphaFoldDB" id="A0A3M5W0Y7"/>
<accession>A0A3M5W0Y7</accession>
<evidence type="ECO:0000313" key="2">
    <source>
        <dbReference type="Proteomes" id="UP000280395"/>
    </source>
</evidence>
<protein>
    <submittedName>
        <fullName evidence="1">Uncharacterized protein</fullName>
    </submittedName>
</protein>
<comment type="caution">
    <text evidence="1">The sequence shown here is derived from an EMBL/GenBank/DDBJ whole genome shotgun (WGS) entry which is preliminary data.</text>
</comment>
<name>A0A3M5W0Y7_PSESX</name>
<reference evidence="1 2" key="1">
    <citation type="submission" date="2018-08" db="EMBL/GenBank/DDBJ databases">
        <title>Recombination of ecologically and evolutionarily significant loci maintains genetic cohesion in the Pseudomonas syringae species complex.</title>
        <authorList>
            <person name="Dillon M."/>
            <person name="Thakur S."/>
            <person name="Almeida R.N.D."/>
            <person name="Weir B.S."/>
            <person name="Guttman D.S."/>
        </authorList>
    </citation>
    <scope>NUCLEOTIDE SEQUENCE [LARGE SCALE GENOMIC DNA]</scope>
    <source>
        <strain evidence="1 2">ICMP 14479</strain>
    </source>
</reference>
<evidence type="ECO:0000313" key="1">
    <source>
        <dbReference type="EMBL" id="RMU63483.1"/>
    </source>
</evidence>